<protein>
    <submittedName>
        <fullName evidence="2">Uncharacterized protein</fullName>
    </submittedName>
</protein>
<evidence type="ECO:0000313" key="3">
    <source>
        <dbReference type="Proteomes" id="UP000242699"/>
    </source>
</evidence>
<dbReference type="AlphaFoldDB" id="A0A2T2X1E2"/>
<dbReference type="EMBL" id="PXYT01000020">
    <property type="protein sequence ID" value="PSR28292.1"/>
    <property type="molecule type" value="Genomic_DNA"/>
</dbReference>
<name>A0A2T2X1E2_9FIRM</name>
<dbReference type="Proteomes" id="UP000242699">
    <property type="component" value="Unassembled WGS sequence"/>
</dbReference>
<accession>A0A2T2X1E2</accession>
<comment type="caution">
    <text evidence="2">The sequence shown here is derived from an EMBL/GenBank/DDBJ whole genome shotgun (WGS) entry which is preliminary data.</text>
</comment>
<evidence type="ECO:0000256" key="1">
    <source>
        <dbReference type="SAM" id="MobiDB-lite"/>
    </source>
</evidence>
<sequence>MEPPAPPEDGEEEEEPPDEEVDLPELLPEEDEAILTKLVFTAVSIIVVICGELRDLVISVSKVF</sequence>
<gene>
    <name evidence="2" type="ORF">C7B43_09930</name>
</gene>
<proteinExistence type="predicted"/>
<feature type="region of interest" description="Disordered" evidence="1">
    <location>
        <begin position="1"/>
        <end position="24"/>
    </location>
</feature>
<reference evidence="2 3" key="1">
    <citation type="journal article" date="2014" name="BMC Genomics">
        <title>Comparison of environmental and isolate Sulfobacillus genomes reveals diverse carbon, sulfur, nitrogen, and hydrogen metabolisms.</title>
        <authorList>
            <person name="Justice N.B."/>
            <person name="Norman A."/>
            <person name="Brown C.T."/>
            <person name="Singh A."/>
            <person name="Thomas B.C."/>
            <person name="Banfield J.F."/>
        </authorList>
    </citation>
    <scope>NUCLEOTIDE SEQUENCE [LARGE SCALE GENOMIC DNA]</scope>
    <source>
        <strain evidence="2">AMDSBA1</strain>
    </source>
</reference>
<organism evidence="2 3">
    <name type="scientific">Sulfobacillus benefaciens</name>
    <dbReference type="NCBI Taxonomy" id="453960"/>
    <lineage>
        <taxon>Bacteria</taxon>
        <taxon>Bacillati</taxon>
        <taxon>Bacillota</taxon>
        <taxon>Clostridia</taxon>
        <taxon>Eubacteriales</taxon>
        <taxon>Clostridiales Family XVII. Incertae Sedis</taxon>
        <taxon>Sulfobacillus</taxon>
    </lineage>
</organism>
<evidence type="ECO:0000313" key="2">
    <source>
        <dbReference type="EMBL" id="PSR28292.1"/>
    </source>
</evidence>
<feature type="compositionally biased region" description="Acidic residues" evidence="1">
    <location>
        <begin position="8"/>
        <end position="24"/>
    </location>
</feature>